<dbReference type="Proteomes" id="UP000614601">
    <property type="component" value="Unassembled WGS sequence"/>
</dbReference>
<dbReference type="InterPro" id="IPR038614">
    <property type="entry name" value="GK_N_sf"/>
</dbReference>
<evidence type="ECO:0000259" key="3">
    <source>
        <dbReference type="Pfam" id="PF05161"/>
    </source>
</evidence>
<dbReference type="SUPFAM" id="SSF82544">
    <property type="entry name" value="GckA/TtuD-like"/>
    <property type="match status" value="1"/>
</dbReference>
<evidence type="ECO:0000313" key="5">
    <source>
        <dbReference type="EMBL" id="CAD5223735.1"/>
    </source>
</evidence>
<keyword evidence="2" id="KW-0812">Transmembrane</keyword>
<dbReference type="Pfam" id="PF05161">
    <property type="entry name" value="MOFRL"/>
    <property type="match status" value="1"/>
</dbReference>
<proteinExistence type="inferred from homology"/>
<feature type="domain" description="MOFRL" evidence="3">
    <location>
        <begin position="350"/>
        <end position="467"/>
    </location>
</feature>
<name>A0A811L3P1_9BILA</name>
<dbReference type="InterPro" id="IPR025286">
    <property type="entry name" value="MOFRL_assoc_dom"/>
</dbReference>
<evidence type="ECO:0000256" key="1">
    <source>
        <dbReference type="ARBA" id="ARBA00005393"/>
    </source>
</evidence>
<keyword evidence="6" id="KW-1185">Reference proteome</keyword>
<accession>A0A811L3P1</accession>
<dbReference type="Gene3D" id="3.40.1480.10">
    <property type="entry name" value="MOFRL domain"/>
    <property type="match status" value="1"/>
</dbReference>
<dbReference type="InterPro" id="IPR007835">
    <property type="entry name" value="MOFRL"/>
</dbReference>
<dbReference type="GO" id="GO:0005737">
    <property type="term" value="C:cytoplasm"/>
    <property type="evidence" value="ECO:0007669"/>
    <property type="project" value="TreeGrafter"/>
</dbReference>
<gene>
    <name evidence="5" type="ORF">BOKJ2_LOCUS10505</name>
</gene>
<dbReference type="OrthoDB" id="44918at2759"/>
<dbReference type="InterPro" id="IPR039760">
    <property type="entry name" value="MOFRL_protein"/>
</dbReference>
<keyword evidence="2" id="KW-1133">Transmembrane helix</keyword>
<dbReference type="GO" id="GO:0008887">
    <property type="term" value="F:glycerate kinase activity"/>
    <property type="evidence" value="ECO:0007669"/>
    <property type="project" value="InterPro"/>
</dbReference>
<dbReference type="PANTHER" id="PTHR12227:SF0">
    <property type="entry name" value="GLYCERATE KINASE"/>
    <property type="match status" value="1"/>
</dbReference>
<dbReference type="AlphaFoldDB" id="A0A811L3P1"/>
<feature type="transmembrane region" description="Helical" evidence="2">
    <location>
        <begin position="142"/>
        <end position="164"/>
    </location>
</feature>
<sequence>MSISVRLEKKRPAMMHQMAVNCLHGFKQVLVDISPVNVVKKALILNGNVLQVKNQCYQLENNVKLVGIGKAAHEMIVGAEEVLGGHVKDGVAAVPVGTRVSANLKTKFLQGAKDNLPDEAAVKNTKEILQYLKQNNRGEDSLVLFLISGGASALLTAPVSGVLLEDKLATIKLMASNGLDIKEMNTVRIALSEVKGGGLARNLGKAKGISLIMSDIVGGQMAKVGSGPTVLQPRNLTDAARLLETKGLWDQLPSNVREALQKPETISSDNNVNVQNELIADNQLLLQSVKNNLELEGIPTVIVNNSLEGNAREIGEKFAEFVENWDKNSEIRPPFGQFNLKVQQGGACLALIYGGETTVAFPKVLEVKHPKGGRNQEMVLAFFNYLKRSKIYNNKRFVFMSLGSDGQDGPTDATGAFICSEDLDVNDENSNKIEFSLVNKNSYGFWSDFLNGERLVKTGKTGNNLMDVQILILG</sequence>
<dbReference type="InterPro" id="IPR037035">
    <property type="entry name" value="GK-like_C_sf"/>
</dbReference>
<keyword evidence="2" id="KW-0472">Membrane</keyword>
<dbReference type="Proteomes" id="UP000783686">
    <property type="component" value="Unassembled WGS sequence"/>
</dbReference>
<evidence type="ECO:0000259" key="4">
    <source>
        <dbReference type="Pfam" id="PF13660"/>
    </source>
</evidence>
<protein>
    <recommendedName>
        <fullName evidence="7">Glycerate kinase</fullName>
    </recommendedName>
</protein>
<reference evidence="5" key="1">
    <citation type="submission" date="2020-09" db="EMBL/GenBank/DDBJ databases">
        <authorList>
            <person name="Kikuchi T."/>
        </authorList>
    </citation>
    <scope>NUCLEOTIDE SEQUENCE</scope>
    <source>
        <strain evidence="5">SH1</strain>
    </source>
</reference>
<dbReference type="PANTHER" id="PTHR12227">
    <property type="entry name" value="GLYCERATE KINASE"/>
    <property type="match status" value="1"/>
</dbReference>
<evidence type="ECO:0008006" key="7">
    <source>
        <dbReference type="Google" id="ProtNLM"/>
    </source>
</evidence>
<dbReference type="EMBL" id="CAJFDH010000005">
    <property type="protein sequence ID" value="CAD5223735.1"/>
    <property type="molecule type" value="Genomic_DNA"/>
</dbReference>
<comment type="similarity">
    <text evidence="1">Belongs to the glycerate kinase type-2 family.</text>
</comment>
<comment type="caution">
    <text evidence="5">The sequence shown here is derived from an EMBL/GenBank/DDBJ whole genome shotgun (WGS) entry which is preliminary data.</text>
</comment>
<evidence type="ECO:0000313" key="6">
    <source>
        <dbReference type="Proteomes" id="UP000614601"/>
    </source>
</evidence>
<dbReference type="Gene3D" id="3.40.50.10180">
    <property type="entry name" value="Glycerate kinase, MOFRL-like N-terminal domain"/>
    <property type="match status" value="1"/>
</dbReference>
<dbReference type="EMBL" id="CAJFCW020000005">
    <property type="protein sequence ID" value="CAG9118632.1"/>
    <property type="molecule type" value="Genomic_DNA"/>
</dbReference>
<organism evidence="5 6">
    <name type="scientific">Bursaphelenchus okinawaensis</name>
    <dbReference type="NCBI Taxonomy" id="465554"/>
    <lineage>
        <taxon>Eukaryota</taxon>
        <taxon>Metazoa</taxon>
        <taxon>Ecdysozoa</taxon>
        <taxon>Nematoda</taxon>
        <taxon>Chromadorea</taxon>
        <taxon>Rhabditida</taxon>
        <taxon>Tylenchina</taxon>
        <taxon>Tylenchomorpha</taxon>
        <taxon>Aphelenchoidea</taxon>
        <taxon>Aphelenchoididae</taxon>
        <taxon>Bursaphelenchus</taxon>
    </lineage>
</organism>
<feature type="domain" description="MOFRL-associated" evidence="4">
    <location>
        <begin position="25"/>
        <end position="261"/>
    </location>
</feature>
<evidence type="ECO:0000256" key="2">
    <source>
        <dbReference type="SAM" id="Phobius"/>
    </source>
</evidence>
<dbReference type="Pfam" id="PF13660">
    <property type="entry name" value="DUF4147"/>
    <property type="match status" value="1"/>
</dbReference>